<organism evidence="1">
    <name type="scientific">uncultured marine thaumarchaeote KM3_15_F02</name>
    <dbReference type="NCBI Taxonomy" id="1456029"/>
    <lineage>
        <taxon>Archaea</taxon>
        <taxon>Nitrososphaerota</taxon>
        <taxon>environmental samples</taxon>
    </lineage>
</organism>
<protein>
    <submittedName>
        <fullName evidence="1">Uncharacterized protein</fullName>
    </submittedName>
</protein>
<name>A0A075GMI4_9ARCH</name>
<dbReference type="EMBL" id="KF900665">
    <property type="protein sequence ID" value="AIF02938.1"/>
    <property type="molecule type" value="Genomic_DNA"/>
</dbReference>
<dbReference type="AlphaFoldDB" id="A0A075GMI4"/>
<sequence>MLKKIDPFLIQIDFVLSLGQSNPHRITFTHMGILDCMKARFNGKCQSCGGDIHKGKEIARNADDVWVHKHCVEELVDLP</sequence>
<accession>A0A075GMI4</accession>
<reference evidence="1" key="1">
    <citation type="journal article" date="2014" name="Genome Biol. Evol.">
        <title>Pangenome evidence for extensive interdomain horizontal transfer affecting lineage core and shell genes in uncultured planktonic thaumarchaeota and euryarchaeota.</title>
        <authorList>
            <person name="Deschamps P."/>
            <person name="Zivanovic Y."/>
            <person name="Moreira D."/>
            <person name="Rodriguez-Valera F."/>
            <person name="Lopez-Garcia P."/>
        </authorList>
    </citation>
    <scope>NUCLEOTIDE SEQUENCE</scope>
</reference>
<proteinExistence type="predicted"/>
<evidence type="ECO:0000313" key="1">
    <source>
        <dbReference type="EMBL" id="AIF02938.1"/>
    </source>
</evidence>